<dbReference type="Gene3D" id="3.40.50.1000">
    <property type="entry name" value="HAD superfamily/HAD-like"/>
    <property type="match status" value="1"/>
</dbReference>
<evidence type="ECO:0000313" key="2">
    <source>
        <dbReference type="Proteomes" id="UP000252345"/>
    </source>
</evidence>
<dbReference type="InterPro" id="IPR023214">
    <property type="entry name" value="HAD_sf"/>
</dbReference>
<dbReference type="Proteomes" id="UP000252345">
    <property type="component" value="Unassembled WGS sequence"/>
</dbReference>
<dbReference type="GO" id="GO:0016787">
    <property type="term" value="F:hydrolase activity"/>
    <property type="evidence" value="ECO:0007669"/>
    <property type="project" value="UniProtKB-KW"/>
</dbReference>
<dbReference type="CDD" id="cd02603">
    <property type="entry name" value="HAD_sEH-N_like"/>
    <property type="match status" value="1"/>
</dbReference>
<sequence length="234" mass="25649">MHGYPNDVNIEADHIVGEGPAAGALGRPIRHVIFDFGRVLVQWNPAMALISRYSQEHIEALMDGGRSGFYEANDMMDEGVGSEQAVAWVARHHGEPWAGMFRYYIDNMVDSLVGPVPGARKLLEDLKGAGVGVWGLSNWSAETFPLVWDRYEILHMLDGKVVSGYVHMRKPDCAIFRLALERFGIAADDALFVDDRGLNVQGAAMAGIRGLRFEDPYGLRAALIGAGIDIPGVR</sequence>
<dbReference type="SFLD" id="SFLDS00003">
    <property type="entry name" value="Haloacid_Dehalogenase"/>
    <property type="match status" value="1"/>
</dbReference>
<dbReference type="InterPro" id="IPR006439">
    <property type="entry name" value="HAD-SF_hydro_IA"/>
</dbReference>
<dbReference type="EMBL" id="PDCH01000001">
    <property type="protein sequence ID" value="RBP99930.1"/>
    <property type="molecule type" value="Genomic_DNA"/>
</dbReference>
<dbReference type="AlphaFoldDB" id="A0A366KDZ6"/>
<name>A0A366KDZ6_9BIFI</name>
<evidence type="ECO:0000313" key="1">
    <source>
        <dbReference type="EMBL" id="RBP99930.1"/>
    </source>
</evidence>
<dbReference type="OrthoDB" id="9797415at2"/>
<comment type="caution">
    <text evidence="1">The sequence shown here is derived from an EMBL/GenBank/DDBJ whole genome shotgun (WGS) entry which is preliminary data.</text>
</comment>
<keyword evidence="1" id="KW-0378">Hydrolase</keyword>
<dbReference type="NCBIfam" id="TIGR01509">
    <property type="entry name" value="HAD-SF-IA-v3"/>
    <property type="match status" value="1"/>
</dbReference>
<dbReference type="PRINTS" id="PR00413">
    <property type="entry name" value="HADHALOGNASE"/>
</dbReference>
<dbReference type="SFLD" id="SFLDG01129">
    <property type="entry name" value="C1.5:_HAD__Beta-PGM__Phosphata"/>
    <property type="match status" value="1"/>
</dbReference>
<dbReference type="InterPro" id="IPR036412">
    <property type="entry name" value="HAD-like_sf"/>
</dbReference>
<organism evidence="1 2">
    <name type="scientific">Bifidobacterium xylocopae</name>
    <dbReference type="NCBI Taxonomy" id="2493119"/>
    <lineage>
        <taxon>Bacteria</taxon>
        <taxon>Bacillati</taxon>
        <taxon>Actinomycetota</taxon>
        <taxon>Actinomycetes</taxon>
        <taxon>Bifidobacteriales</taxon>
        <taxon>Bifidobacteriaceae</taxon>
        <taxon>Bifidobacterium</taxon>
    </lineage>
</organism>
<dbReference type="Pfam" id="PF13419">
    <property type="entry name" value="HAD_2"/>
    <property type="match status" value="1"/>
</dbReference>
<dbReference type="SUPFAM" id="SSF56784">
    <property type="entry name" value="HAD-like"/>
    <property type="match status" value="1"/>
</dbReference>
<accession>A0A366KDZ6</accession>
<keyword evidence="2" id="KW-1185">Reference proteome</keyword>
<dbReference type="PANTHER" id="PTHR43611">
    <property type="entry name" value="ALPHA-D-GLUCOSE 1-PHOSPHATE PHOSPHATASE"/>
    <property type="match status" value="1"/>
</dbReference>
<gene>
    <name evidence="1" type="ORF">CRD59_00190</name>
</gene>
<dbReference type="RefSeq" id="WP_113852593.1">
    <property type="nucleotide sequence ID" value="NZ_PDCH01000001.1"/>
</dbReference>
<proteinExistence type="predicted"/>
<dbReference type="PANTHER" id="PTHR43611:SF3">
    <property type="entry name" value="FLAVIN MONONUCLEOTIDE HYDROLASE 1, CHLOROPLATIC"/>
    <property type="match status" value="1"/>
</dbReference>
<reference evidence="1 2" key="1">
    <citation type="submission" date="2017-10" db="EMBL/GenBank/DDBJ databases">
        <title>Bifidobacterium xylocopum sp. nov. and Bifidobacterium aemilianum sp. nov., from the carpenter bee (Xylocopa violacea) digestive tract.</title>
        <authorList>
            <person name="Alberoni D."/>
            <person name="Baffoni L."/>
            <person name="Di Gioia D."/>
            <person name="Gaggia F."/>
            <person name="Biavati B."/>
        </authorList>
    </citation>
    <scope>NUCLEOTIDE SEQUENCE [LARGE SCALE GENOMIC DNA]</scope>
    <source>
        <strain evidence="1 2">XV2</strain>
    </source>
</reference>
<protein>
    <submittedName>
        <fullName evidence="1">HAD family hydrolase</fullName>
    </submittedName>
</protein>
<dbReference type="InterPro" id="IPR041492">
    <property type="entry name" value="HAD_2"/>
</dbReference>